<accession>K0Q007</accession>
<dbReference type="Proteomes" id="UP000009319">
    <property type="component" value="Unassembled WGS sequence"/>
</dbReference>
<dbReference type="EMBL" id="CANI01000051">
    <property type="protein sequence ID" value="CCM79618.1"/>
    <property type="molecule type" value="Genomic_DNA"/>
</dbReference>
<comment type="caution">
    <text evidence="1">The sequence shown here is derived from an EMBL/GenBank/DDBJ whole genome shotgun (WGS) entry which is preliminary data.</text>
</comment>
<reference evidence="1 2" key="1">
    <citation type="journal article" date="2013" name="Genome Announc.">
        <title>Draft Genome Sequence of Rhizobium mesoamericanum STM3625, a Nitrogen-Fixing Symbiont of Mimosa pudica Isolated in French Guiana (South America).</title>
        <authorList>
            <person name="Moulin L."/>
            <person name="Mornico D."/>
            <person name="Melkonian R."/>
            <person name="Klonowska A."/>
        </authorList>
    </citation>
    <scope>NUCLEOTIDE SEQUENCE [LARGE SCALE GENOMIC DNA]</scope>
    <source>
        <strain evidence="1 2">STM3625</strain>
    </source>
</reference>
<evidence type="ECO:0000313" key="2">
    <source>
        <dbReference type="Proteomes" id="UP000009319"/>
    </source>
</evidence>
<protein>
    <submittedName>
        <fullName evidence="1">Uncharacterized protein</fullName>
    </submittedName>
</protein>
<keyword evidence="2" id="KW-1185">Reference proteome</keyword>
<organism evidence="1 2">
    <name type="scientific">Rhizobium mesoamericanum STM3625</name>
    <dbReference type="NCBI Taxonomy" id="1211777"/>
    <lineage>
        <taxon>Bacteria</taxon>
        <taxon>Pseudomonadati</taxon>
        <taxon>Pseudomonadota</taxon>
        <taxon>Alphaproteobacteria</taxon>
        <taxon>Hyphomicrobiales</taxon>
        <taxon>Rhizobiaceae</taxon>
        <taxon>Rhizobium/Agrobacterium group</taxon>
        <taxon>Rhizobium</taxon>
    </lineage>
</organism>
<evidence type="ECO:0000313" key="1">
    <source>
        <dbReference type="EMBL" id="CCM79618.1"/>
    </source>
</evidence>
<proteinExistence type="predicted"/>
<dbReference type="AlphaFoldDB" id="K0Q007"/>
<name>K0Q007_9HYPH</name>
<gene>
    <name evidence="1" type="ORF">BN77_p30042</name>
</gene>
<dbReference type="eggNOG" id="COG3039">
    <property type="taxonomic scope" value="Bacteria"/>
</dbReference>
<sequence>MAYLSQAGERLVVATNPSIESWQIEACHYRPLIERIISQSETRVLVGDTVPAGNFALTKTSALDPVHTSKTTPP</sequence>
<dbReference type="HOGENOM" id="CLU_2685306_0_0_5"/>